<dbReference type="Gene3D" id="2.60.40.10">
    <property type="entry name" value="Immunoglobulins"/>
    <property type="match status" value="1"/>
</dbReference>
<feature type="compositionally biased region" description="Basic and acidic residues" evidence="6">
    <location>
        <begin position="866"/>
        <end position="876"/>
    </location>
</feature>
<evidence type="ECO:0000256" key="2">
    <source>
        <dbReference type="ARBA" id="ARBA00022729"/>
    </source>
</evidence>
<accession>A0A8C5MD60</accession>
<feature type="compositionally biased region" description="Polar residues" evidence="6">
    <location>
        <begin position="1087"/>
        <end position="1105"/>
    </location>
</feature>
<dbReference type="Gene3D" id="3.80.10.10">
    <property type="entry name" value="Ribonuclease Inhibitor"/>
    <property type="match status" value="2"/>
</dbReference>
<dbReference type="SMART" id="SM00082">
    <property type="entry name" value="LRRCT"/>
    <property type="match status" value="1"/>
</dbReference>
<evidence type="ECO:0000313" key="11">
    <source>
        <dbReference type="Proteomes" id="UP000694569"/>
    </source>
</evidence>
<keyword evidence="4" id="KW-1015">Disulfide bond</keyword>
<feature type="compositionally biased region" description="Basic and acidic residues" evidence="6">
    <location>
        <begin position="1039"/>
        <end position="1049"/>
    </location>
</feature>
<dbReference type="SUPFAM" id="SSF52058">
    <property type="entry name" value="L domain-like"/>
    <property type="match status" value="1"/>
</dbReference>
<dbReference type="InterPro" id="IPR007110">
    <property type="entry name" value="Ig-like_dom"/>
</dbReference>
<keyword evidence="7" id="KW-0472">Membrane</keyword>
<dbReference type="InterPro" id="IPR000483">
    <property type="entry name" value="Cys-rich_flank_reg_C"/>
</dbReference>
<dbReference type="AlphaFoldDB" id="A0A8C5MD60"/>
<feature type="region of interest" description="Disordered" evidence="6">
    <location>
        <begin position="1117"/>
        <end position="1155"/>
    </location>
</feature>
<organism evidence="10 11">
    <name type="scientific">Leptobrachium leishanense</name>
    <name type="common">Leishan spiny toad</name>
    <dbReference type="NCBI Taxonomy" id="445787"/>
    <lineage>
        <taxon>Eukaryota</taxon>
        <taxon>Metazoa</taxon>
        <taxon>Chordata</taxon>
        <taxon>Craniata</taxon>
        <taxon>Vertebrata</taxon>
        <taxon>Euteleostomi</taxon>
        <taxon>Amphibia</taxon>
        <taxon>Batrachia</taxon>
        <taxon>Anura</taxon>
        <taxon>Pelobatoidea</taxon>
        <taxon>Megophryidae</taxon>
        <taxon>Leptobrachium</taxon>
    </lineage>
</organism>
<name>A0A8C5MD60_9ANUR</name>
<feature type="compositionally biased region" description="Polar residues" evidence="6">
    <location>
        <begin position="1016"/>
        <end position="1029"/>
    </location>
</feature>
<reference evidence="10" key="2">
    <citation type="submission" date="2025-09" db="UniProtKB">
        <authorList>
            <consortium name="Ensembl"/>
        </authorList>
    </citation>
    <scope>IDENTIFICATION</scope>
</reference>
<dbReference type="SMART" id="SM00369">
    <property type="entry name" value="LRR_TYP"/>
    <property type="match status" value="6"/>
</dbReference>
<keyword evidence="7" id="KW-0812">Transmembrane</keyword>
<feature type="compositionally biased region" description="Polar residues" evidence="6">
    <location>
        <begin position="756"/>
        <end position="788"/>
    </location>
</feature>
<sequence>MMLFFGLIGLVSCHLAGSTEAQAAPFISHFSKCQWDNEHSLICSFAGIIDLPSHGIEHYFRSKMLLFKPIIPLRTVKHIDLSNNEMLTFHGSIFCNFSSLETLNLSTNFIHDVSLDANHSLDGNDKTEAKSLPELRTLLLDRNRLRSVPQGIGNLRSLQTLSVSYNRIIRISQNDFANCTELKTIELGENRICEIHPDAFRYTRKLQVLSLRGNALTTITPMVFIFSHVLHANHDLSDNPWVCDCRMRDLKHVLSFVSMALSRDWGFICSSPPSTKGKHLLSMEDFTSTCERSADSTNPTRIPIKAGKPTLLPCDVNRTSNDKVSWWTPQGPIFEKLQDPSRYMDNRKSLILTVTSRADEGLYLCVSEVTQQRITYEVHFHVEDQSTRRSPRNVGVETTQVWSQQDFTLAVCLSVIITFICAFCLGVFVRPFLDLLWKKRLKKKTKKEDQAAVYENEGFTDGSHRRDSTNVSKINQSIAVEMYETDSSSGSYAIIHEGRQGVILTQTAAAVTSSLGTKTGMERDMDIESELTEQMYDSDIDGIRHERSGTYSVKDKTDQNSDNTPTNDSLPESEINTENPSDPNAIYAEIVKSPKRKQLFLGSNSHDIPHAVSKSEDETDHATDRLHNKNVDSTQNKHIDNSRTSNTGSDEGSDFSFSLSNSLSDASEAIEVMDVNENAGGRMEMVLKASQSSGDIDSLSQSDLGTSPDPRRETLTISPVQNKKTQESMNANDMVSTSQSDEEFSKRDLHKRASSNDESSNLEGALNYTQEDLSPNSPTVTSNDNKTVSLVPRRRSETISTDQSVCGTSRSTSEKQEHLGVPGITERHQYKKMQNNDIKTDDPDPYKAEAVLRWLQTTTNDHLESLATDHSDRSSEEDSSDINSQGKEEKDLPNLNSQEWKENVMERNPSESTMNLSAKAEHATINLTNGTMISSIIRKMVFDDEHFFIPQEPAEKNVNRSRLEDSSSSSEEEHGGAHPGITEKHRYNKTPSSGVANTNADPYKAEAVSRWLQTTTNDHTTSHASQLRDVTSVEEDSSDVNKEERKEIGLPDFNRMQGSQENVTDPRSPENKLVQNNMRSYRMAEPTPTNLPMNNDKSHPVTSSNNKAAFNHQEHLKSWKLPKSNSKQSASDTSQRSSDDDENGGTLPGIAERHQYKEIQYNDAATTNADPYNADAVDYQWQSSTNNHATYCATDPRDRTSSEEFSDISSQEKYLLDLNPHETNDENVMDYNSHKIKAEPTTMNYSEI</sequence>
<dbReference type="InterPro" id="IPR003599">
    <property type="entry name" value="Ig_sub"/>
</dbReference>
<feature type="region of interest" description="Disordered" evidence="6">
    <location>
        <begin position="866"/>
        <end position="916"/>
    </location>
</feature>
<feature type="compositionally biased region" description="Polar residues" evidence="6">
    <location>
        <begin position="560"/>
        <end position="582"/>
    </location>
</feature>
<keyword evidence="11" id="KW-1185">Reference proteome</keyword>
<reference evidence="10" key="1">
    <citation type="submission" date="2025-08" db="UniProtKB">
        <authorList>
            <consortium name="Ensembl"/>
        </authorList>
    </citation>
    <scope>IDENTIFICATION</scope>
</reference>
<feature type="compositionally biased region" description="Basic and acidic residues" evidence="6">
    <location>
        <begin position="607"/>
        <end position="641"/>
    </location>
</feature>
<evidence type="ECO:0000256" key="7">
    <source>
        <dbReference type="SAM" id="Phobius"/>
    </source>
</evidence>
<feature type="region of interest" description="Disordered" evidence="6">
    <location>
        <begin position="1084"/>
        <end position="1105"/>
    </location>
</feature>
<keyword evidence="7" id="KW-1133">Transmembrane helix</keyword>
<evidence type="ECO:0000256" key="4">
    <source>
        <dbReference type="ARBA" id="ARBA00023157"/>
    </source>
</evidence>
<evidence type="ECO:0000256" key="5">
    <source>
        <dbReference type="ARBA" id="ARBA00023180"/>
    </source>
</evidence>
<dbReference type="GO" id="GO:0042995">
    <property type="term" value="C:cell projection"/>
    <property type="evidence" value="ECO:0007669"/>
    <property type="project" value="UniProtKB-SubCell"/>
</dbReference>
<evidence type="ECO:0000256" key="8">
    <source>
        <dbReference type="SAM" id="SignalP"/>
    </source>
</evidence>
<dbReference type="InterPro" id="IPR050541">
    <property type="entry name" value="LRR_TM_domain-containing"/>
</dbReference>
<keyword evidence="3" id="KW-0677">Repeat</keyword>
<dbReference type="SUPFAM" id="SSF48726">
    <property type="entry name" value="Immunoglobulin"/>
    <property type="match status" value="1"/>
</dbReference>
<feature type="chain" id="PRO_5034862999" description="Ig-like domain-containing protein" evidence="8">
    <location>
        <begin position="22"/>
        <end position="1248"/>
    </location>
</feature>
<proteinExistence type="predicted"/>
<dbReference type="SMART" id="SM00409">
    <property type="entry name" value="IG"/>
    <property type="match status" value="1"/>
</dbReference>
<evidence type="ECO:0000256" key="3">
    <source>
        <dbReference type="ARBA" id="ARBA00022737"/>
    </source>
</evidence>
<dbReference type="PROSITE" id="PS51450">
    <property type="entry name" value="LRR"/>
    <property type="match status" value="1"/>
</dbReference>
<feature type="compositionally biased region" description="Basic and acidic residues" evidence="6">
    <location>
        <begin position="550"/>
        <end position="559"/>
    </location>
</feature>
<keyword evidence="1" id="KW-0433">Leucine-rich repeat</keyword>
<evidence type="ECO:0000313" key="10">
    <source>
        <dbReference type="Ensembl" id="ENSLLEP00000011390.1"/>
    </source>
</evidence>
<dbReference type="PANTHER" id="PTHR24369">
    <property type="entry name" value="ANTIGEN BSP, PUTATIVE-RELATED"/>
    <property type="match status" value="1"/>
</dbReference>
<feature type="signal peptide" evidence="8">
    <location>
        <begin position="1"/>
        <end position="21"/>
    </location>
</feature>
<dbReference type="PANTHER" id="PTHR24369:SF196">
    <property type="entry name" value="RETICULON 4 RECEPTOR LIKE 1"/>
    <property type="match status" value="1"/>
</dbReference>
<dbReference type="Ensembl" id="ENSLLET00000011847.1">
    <property type="protein sequence ID" value="ENSLLEP00000011390.1"/>
    <property type="gene ID" value="ENSLLEG00000007269.1"/>
</dbReference>
<dbReference type="GO" id="GO:0098552">
    <property type="term" value="C:side of membrane"/>
    <property type="evidence" value="ECO:0007669"/>
    <property type="project" value="UniProtKB-KW"/>
</dbReference>
<dbReference type="Proteomes" id="UP000694569">
    <property type="component" value="Unplaced"/>
</dbReference>
<feature type="compositionally biased region" description="Polar residues" evidence="6">
    <location>
        <begin position="1123"/>
        <end position="1136"/>
    </location>
</feature>
<feature type="compositionally biased region" description="Basic and acidic residues" evidence="6">
    <location>
        <begin position="899"/>
        <end position="909"/>
    </location>
</feature>
<feature type="transmembrane region" description="Helical" evidence="7">
    <location>
        <begin position="407"/>
        <end position="433"/>
    </location>
</feature>
<feature type="region of interest" description="Disordered" evidence="6">
    <location>
        <begin position="1016"/>
        <end position="1071"/>
    </location>
</feature>
<dbReference type="GO" id="GO:0043204">
    <property type="term" value="C:perikaryon"/>
    <property type="evidence" value="ECO:0007669"/>
    <property type="project" value="UniProtKB-SubCell"/>
</dbReference>
<evidence type="ECO:0000256" key="6">
    <source>
        <dbReference type="SAM" id="MobiDB-lite"/>
    </source>
</evidence>
<dbReference type="GeneTree" id="ENSGT00390000014817"/>
<dbReference type="GO" id="GO:0045121">
    <property type="term" value="C:membrane raft"/>
    <property type="evidence" value="ECO:0007669"/>
    <property type="project" value="UniProtKB-SubCell"/>
</dbReference>
<evidence type="ECO:0000259" key="9">
    <source>
        <dbReference type="PROSITE" id="PS50835"/>
    </source>
</evidence>
<dbReference type="Pfam" id="PF13855">
    <property type="entry name" value="LRR_8"/>
    <property type="match status" value="1"/>
</dbReference>
<dbReference type="GO" id="GO:0005886">
    <property type="term" value="C:plasma membrane"/>
    <property type="evidence" value="ECO:0007669"/>
    <property type="project" value="UniProtKB-SubCell"/>
</dbReference>
<feature type="compositionally biased region" description="Polar residues" evidence="6">
    <location>
        <begin position="715"/>
        <end position="739"/>
    </location>
</feature>
<dbReference type="PROSITE" id="PS50835">
    <property type="entry name" value="IG_LIKE"/>
    <property type="match status" value="1"/>
</dbReference>
<feature type="compositionally biased region" description="Polar residues" evidence="6">
    <location>
        <begin position="798"/>
        <end position="811"/>
    </location>
</feature>
<dbReference type="InterPro" id="IPR036179">
    <property type="entry name" value="Ig-like_dom_sf"/>
</dbReference>
<feature type="region of interest" description="Disordered" evidence="6">
    <location>
        <begin position="953"/>
        <end position="1001"/>
    </location>
</feature>
<feature type="compositionally biased region" description="Polar residues" evidence="6">
    <location>
        <begin position="689"/>
        <end position="705"/>
    </location>
</feature>
<feature type="region of interest" description="Disordered" evidence="6">
    <location>
        <begin position="550"/>
        <end position="584"/>
    </location>
</feature>
<dbReference type="InterPro" id="IPR003591">
    <property type="entry name" value="Leu-rich_rpt_typical-subtyp"/>
</dbReference>
<dbReference type="InterPro" id="IPR032675">
    <property type="entry name" value="LRR_dom_sf"/>
</dbReference>
<feature type="compositionally biased region" description="Polar residues" evidence="6">
    <location>
        <begin position="1056"/>
        <end position="1065"/>
    </location>
</feature>
<dbReference type="InterPro" id="IPR013783">
    <property type="entry name" value="Ig-like_fold"/>
</dbReference>
<feature type="domain" description="Ig-like" evidence="9">
    <location>
        <begin position="272"/>
        <end position="375"/>
    </location>
</feature>
<feature type="compositionally biased region" description="Polar residues" evidence="6">
    <location>
        <begin position="989"/>
        <end position="1000"/>
    </location>
</feature>
<keyword evidence="2 8" id="KW-0732">Signal</keyword>
<feature type="compositionally biased region" description="Basic and acidic residues" evidence="6">
    <location>
        <begin position="953"/>
        <end position="985"/>
    </location>
</feature>
<dbReference type="OrthoDB" id="660555at2759"/>
<dbReference type="InterPro" id="IPR001611">
    <property type="entry name" value="Leu-rich_rpt"/>
</dbReference>
<feature type="region of interest" description="Disordered" evidence="6">
    <location>
        <begin position="605"/>
        <end position="660"/>
    </location>
</feature>
<keyword evidence="5" id="KW-0325">Glycoprotein</keyword>
<protein>
    <recommendedName>
        <fullName evidence="9">Ig-like domain-containing protein</fullName>
    </recommendedName>
</protein>
<feature type="region of interest" description="Disordered" evidence="6">
    <location>
        <begin position="689"/>
        <end position="844"/>
    </location>
</feature>
<evidence type="ECO:0000256" key="1">
    <source>
        <dbReference type="ARBA" id="ARBA00022614"/>
    </source>
</evidence>